<dbReference type="GO" id="GO:0004113">
    <property type="term" value="F:2',3'-cyclic-nucleotide 3'-phosphodiesterase activity"/>
    <property type="evidence" value="ECO:0007669"/>
    <property type="project" value="TreeGrafter"/>
</dbReference>
<gene>
    <name evidence="1" type="ORF">Nlim_1334</name>
</gene>
<reference evidence="1" key="1">
    <citation type="journal article" date="2011" name="PLoS ONE">
        <title>Genome of a low-salinity ammonia-oxidizing archaeon determined by single-cell and metagenomic analysis.</title>
        <authorList>
            <person name="Blainey P.C."/>
            <person name="Mosier A.C."/>
            <person name="Potanina A."/>
            <person name="Francis C.A."/>
            <person name="Quake S.R."/>
        </authorList>
    </citation>
    <scope>NUCLEOTIDE SEQUENCE [LARGE SCALE GENOMIC DNA]</scope>
    <source>
        <strain evidence="1">SFB1</strain>
    </source>
</reference>
<dbReference type="Proteomes" id="UP000004348">
    <property type="component" value="Chromosome"/>
</dbReference>
<accession>F3KLF4</accession>
<dbReference type="InterPro" id="IPR012386">
    <property type="entry name" value="Cyclic-nucl_3Pdiesterase"/>
</dbReference>
<evidence type="ECO:0008006" key="2">
    <source>
        <dbReference type="Google" id="ProtNLM"/>
    </source>
</evidence>
<dbReference type="GO" id="GO:0009187">
    <property type="term" value="P:cyclic nucleotide metabolic process"/>
    <property type="evidence" value="ECO:0007669"/>
    <property type="project" value="TreeGrafter"/>
</dbReference>
<dbReference type="HOGENOM" id="CLU_081919_2_0_2"/>
<comment type="caution">
    <text evidence="1">The sequence shown here is derived from an EMBL/GenBank/DDBJ whole genome shotgun (WGS) entry which is preliminary data.</text>
</comment>
<proteinExistence type="predicted"/>
<dbReference type="STRING" id="886738.Nlim_1334"/>
<dbReference type="AlphaFoldDB" id="F3KLF4"/>
<dbReference type="EMBL" id="AEGP01000047">
    <property type="protein sequence ID" value="EGG41810.1"/>
    <property type="molecule type" value="Genomic_DNA"/>
</dbReference>
<organism evidence="1">
    <name type="scientific">Candidatus Nitrosarchaeum limnium SFB1</name>
    <dbReference type="NCBI Taxonomy" id="886738"/>
    <lineage>
        <taxon>Archaea</taxon>
        <taxon>Nitrososphaerota</taxon>
        <taxon>Nitrososphaeria</taxon>
        <taxon>Nitrosopumilales</taxon>
        <taxon>Nitrosopumilaceae</taxon>
        <taxon>Nitrosarchaeum</taxon>
    </lineage>
</organism>
<dbReference type="InterPro" id="IPR009097">
    <property type="entry name" value="Cyclic_Pdiesterase"/>
</dbReference>
<dbReference type="SUPFAM" id="SSF55144">
    <property type="entry name" value="LigT-like"/>
    <property type="match status" value="1"/>
</dbReference>
<dbReference type="PANTHER" id="PTHR28141">
    <property type="entry name" value="2',3'-CYCLIC-NUCLEOTIDE 3'-PHOSPHODIESTERASE"/>
    <property type="match status" value="1"/>
</dbReference>
<dbReference type="Pfam" id="PF07823">
    <property type="entry name" value="CPDase"/>
    <property type="match status" value="1"/>
</dbReference>
<dbReference type="Gene3D" id="3.90.1140.10">
    <property type="entry name" value="Cyclic phosphodiesterase"/>
    <property type="match status" value="1"/>
</dbReference>
<protein>
    <recommendedName>
        <fullName evidence="2">Hydrolase</fullName>
    </recommendedName>
</protein>
<dbReference type="PANTHER" id="PTHR28141:SF1">
    <property type="entry name" value="2',3'-CYCLIC-NUCLEOTIDE 3'-PHOSPHODIESTERASE"/>
    <property type="match status" value="1"/>
</dbReference>
<name>F3KLF4_9ARCH</name>
<sequence length="166" mass="19869">MYAIWLTFSKSDREYLKNVIDVISEKYHAPKFEPHITVYGLINLKLDLIDNVINEVAHNCNSFIVKKSDILQSEELWKTVYIELKMNQQLKSVNENLKKHFEKTLRYEFNPHISLIYKILPKEEKIKIINELNLKNEFTIDKIAVQEFFSDIEKWKIVKIQELIQI</sequence>
<evidence type="ECO:0000313" key="1">
    <source>
        <dbReference type="EMBL" id="EGG41810.1"/>
    </source>
</evidence>